<sequence length="356" mass="40399">MSCRLQQGSQRMCPIKLLGHWAPFWTQSFLASNGRKQYLISFLLQHKVIPQPLGDSGTSQKTNKARSARKNRLFSSSQQTAQISMPVSENMTPSEIRRVVDVNQIKRIHFGHMAIFSSTRLLIALVEFRPFTTMSEVENEQFGLYGSLGKIENTKDEWWNQGANLSSVGCILGQSLQYVADNFFEKIQNCYKSWGVPSFDQVNYEADIPANQGAFKFASALTFTMIGFKNAAHVEKDALLYASGWWFQADKRTGQIQRDASKKCTGGKSIFPKEHFWIDLPEFHALIQVFWASSTFVNYTYPAQDNESTTLVGMSVPCSRRLAKAICQKRHGYYEVDKGVGYQIRDGNTILSQFKE</sequence>
<evidence type="ECO:0000313" key="3">
    <source>
        <dbReference type="EMBL" id="MBW0580047.1"/>
    </source>
</evidence>
<comment type="caution">
    <text evidence="3">The sequence shown here is derived from an EMBL/GenBank/DDBJ whole genome shotgun (WGS) entry which is preliminary data.</text>
</comment>
<dbReference type="EMBL" id="AVOT02106568">
    <property type="protein sequence ID" value="MBW0580047.1"/>
    <property type="molecule type" value="Genomic_DNA"/>
</dbReference>
<accession>A0A9Q3KFR3</accession>
<protein>
    <recommendedName>
        <fullName evidence="2">Tet-like 2OG-Fe(II) oxygenase domain-containing protein</fullName>
    </recommendedName>
</protein>
<keyword evidence="4" id="KW-1185">Reference proteome</keyword>
<evidence type="ECO:0000256" key="1">
    <source>
        <dbReference type="SAM" id="MobiDB-lite"/>
    </source>
</evidence>
<reference evidence="3" key="1">
    <citation type="submission" date="2021-03" db="EMBL/GenBank/DDBJ databases">
        <title>Draft genome sequence of rust myrtle Austropuccinia psidii MF-1, a brazilian biotype.</title>
        <authorList>
            <person name="Quecine M.C."/>
            <person name="Pachon D.M.R."/>
            <person name="Bonatelli M.L."/>
            <person name="Correr F.H."/>
            <person name="Franceschini L.M."/>
            <person name="Leite T.F."/>
            <person name="Margarido G.R.A."/>
            <person name="Almeida C.A."/>
            <person name="Ferrarezi J.A."/>
            <person name="Labate C.A."/>
        </authorList>
    </citation>
    <scope>NUCLEOTIDE SEQUENCE</scope>
    <source>
        <strain evidence="3">MF-1</strain>
    </source>
</reference>
<dbReference type="InterPro" id="IPR046798">
    <property type="entry name" value="2OG-FeII_Oxy_6"/>
</dbReference>
<evidence type="ECO:0000259" key="2">
    <source>
        <dbReference type="Pfam" id="PF20515"/>
    </source>
</evidence>
<proteinExistence type="predicted"/>
<feature type="region of interest" description="Disordered" evidence="1">
    <location>
        <begin position="53"/>
        <end position="80"/>
    </location>
</feature>
<evidence type="ECO:0000313" key="4">
    <source>
        <dbReference type="Proteomes" id="UP000765509"/>
    </source>
</evidence>
<dbReference type="AlphaFoldDB" id="A0A9Q3KFR3"/>
<feature type="domain" description="Tet-like 2OG-Fe(II) oxygenase" evidence="2">
    <location>
        <begin position="138"/>
        <end position="302"/>
    </location>
</feature>
<dbReference type="OrthoDB" id="2503998at2759"/>
<organism evidence="3 4">
    <name type="scientific">Austropuccinia psidii MF-1</name>
    <dbReference type="NCBI Taxonomy" id="1389203"/>
    <lineage>
        <taxon>Eukaryota</taxon>
        <taxon>Fungi</taxon>
        <taxon>Dikarya</taxon>
        <taxon>Basidiomycota</taxon>
        <taxon>Pucciniomycotina</taxon>
        <taxon>Pucciniomycetes</taxon>
        <taxon>Pucciniales</taxon>
        <taxon>Sphaerophragmiaceae</taxon>
        <taxon>Austropuccinia</taxon>
    </lineage>
</organism>
<dbReference type="Pfam" id="PF20515">
    <property type="entry name" value="2OG-FeII_Oxy_6"/>
    <property type="match status" value="1"/>
</dbReference>
<feature type="compositionally biased region" description="Basic residues" evidence="1">
    <location>
        <begin position="63"/>
        <end position="72"/>
    </location>
</feature>
<gene>
    <name evidence="3" type="ORF">O181_119762</name>
</gene>
<dbReference type="Proteomes" id="UP000765509">
    <property type="component" value="Unassembled WGS sequence"/>
</dbReference>
<name>A0A9Q3KFR3_9BASI</name>